<dbReference type="SMART" id="SM00267">
    <property type="entry name" value="GGDEF"/>
    <property type="match status" value="1"/>
</dbReference>
<dbReference type="Gene3D" id="3.30.70.270">
    <property type="match status" value="1"/>
</dbReference>
<comment type="catalytic activity">
    <reaction evidence="2">
        <text>2 GTP = 3',3'-c-di-GMP + 2 diphosphate</text>
        <dbReference type="Rhea" id="RHEA:24898"/>
        <dbReference type="ChEBI" id="CHEBI:33019"/>
        <dbReference type="ChEBI" id="CHEBI:37565"/>
        <dbReference type="ChEBI" id="CHEBI:58805"/>
        <dbReference type="EC" id="2.7.7.65"/>
    </reaction>
</comment>
<evidence type="ECO:0000313" key="6">
    <source>
        <dbReference type="Proteomes" id="UP000216857"/>
    </source>
</evidence>
<dbReference type="PANTHER" id="PTHR45138:SF9">
    <property type="entry name" value="DIGUANYLATE CYCLASE DGCM-RELATED"/>
    <property type="match status" value="1"/>
</dbReference>
<name>A0A261RLH2_9BORD</name>
<gene>
    <name evidence="5" type="ORF">CAL26_00145</name>
</gene>
<comment type="caution">
    <text evidence="5">The sequence shown here is derived from an EMBL/GenBank/DDBJ whole genome shotgun (WGS) entry which is preliminary data.</text>
</comment>
<feature type="transmembrane region" description="Helical" evidence="3">
    <location>
        <begin position="93"/>
        <end position="112"/>
    </location>
</feature>
<dbReference type="Pfam" id="PF00990">
    <property type="entry name" value="GGDEF"/>
    <property type="match status" value="1"/>
</dbReference>
<dbReference type="InterPro" id="IPR043128">
    <property type="entry name" value="Rev_trsase/Diguanyl_cyclase"/>
</dbReference>
<proteinExistence type="predicted"/>
<dbReference type="Proteomes" id="UP000216857">
    <property type="component" value="Unassembled WGS sequence"/>
</dbReference>
<feature type="transmembrane region" description="Helical" evidence="3">
    <location>
        <begin position="6"/>
        <end position="25"/>
    </location>
</feature>
<evidence type="ECO:0000313" key="5">
    <source>
        <dbReference type="EMBL" id="OZI25815.1"/>
    </source>
</evidence>
<feature type="transmembrane region" description="Helical" evidence="3">
    <location>
        <begin position="151"/>
        <end position="175"/>
    </location>
</feature>
<evidence type="ECO:0000256" key="2">
    <source>
        <dbReference type="ARBA" id="ARBA00034247"/>
    </source>
</evidence>
<dbReference type="SUPFAM" id="SSF55073">
    <property type="entry name" value="Nucleotide cyclase"/>
    <property type="match status" value="1"/>
</dbReference>
<dbReference type="NCBIfam" id="TIGR00254">
    <property type="entry name" value="GGDEF"/>
    <property type="match status" value="1"/>
</dbReference>
<sequence>MHLDLLTLYLLAIGTLLASAGMMFWEHRGNPARGGTLRTLAAAFAVIAIGCAAALFRRALPGVAGSAISNLVILTGYLLVLEGVASLSGRRHRAASAGLLVAMALVWLAGGTRWQDVIWNYLSAIPIALVSGMTAWEMLRCPAMKSLPSRYIVAAVTSVHALAYAGRALILPWLVTDYGGAIQLVASKITMYEGVLYSVLLPMSLLKLMREESHAQLLRESRTDYLTRLGNRRWFFEESARIAGGEDARHPLSILAFDLDHFKAINDLHGHQTGDEVLKSFAEIARGVVGPDVVLARIGGEEFAALLAGRDALRAQALGETVARRFAETISDRIASLGVPATVSIGLARLDAQRDDASTGGNKASALAEALAAADRALYRAKSLGGNRLELADGIA</sequence>
<feature type="transmembrane region" description="Helical" evidence="3">
    <location>
        <begin position="181"/>
        <end position="200"/>
    </location>
</feature>
<dbReference type="InterPro" id="IPR050469">
    <property type="entry name" value="Diguanylate_Cyclase"/>
</dbReference>
<organism evidence="5 6">
    <name type="scientific">Bordetella genomosp. 9</name>
    <dbReference type="NCBI Taxonomy" id="1416803"/>
    <lineage>
        <taxon>Bacteria</taxon>
        <taxon>Pseudomonadati</taxon>
        <taxon>Pseudomonadota</taxon>
        <taxon>Betaproteobacteria</taxon>
        <taxon>Burkholderiales</taxon>
        <taxon>Alcaligenaceae</taxon>
        <taxon>Bordetella</taxon>
    </lineage>
</organism>
<reference evidence="5" key="1">
    <citation type="submission" date="2017-05" db="EMBL/GenBank/DDBJ databases">
        <title>Complete and WGS of Bordetella genogroups.</title>
        <authorList>
            <person name="Spilker T."/>
            <person name="Lipuma J."/>
        </authorList>
    </citation>
    <scope>NUCLEOTIDE SEQUENCE</scope>
    <source>
        <strain evidence="5">AU21707</strain>
    </source>
</reference>
<dbReference type="RefSeq" id="WP_094844951.1">
    <property type="nucleotide sequence ID" value="NZ_NEVJ01000001.1"/>
</dbReference>
<keyword evidence="3" id="KW-0812">Transmembrane</keyword>
<feature type="transmembrane region" description="Helical" evidence="3">
    <location>
        <begin position="62"/>
        <end position="81"/>
    </location>
</feature>
<evidence type="ECO:0000256" key="1">
    <source>
        <dbReference type="ARBA" id="ARBA00012528"/>
    </source>
</evidence>
<dbReference type="OrthoDB" id="9813903at2"/>
<dbReference type="GO" id="GO:0052621">
    <property type="term" value="F:diguanylate cyclase activity"/>
    <property type="evidence" value="ECO:0007669"/>
    <property type="project" value="UniProtKB-EC"/>
</dbReference>
<keyword evidence="3" id="KW-1133">Transmembrane helix</keyword>
<keyword evidence="6" id="KW-1185">Reference proteome</keyword>
<feature type="domain" description="GGDEF" evidence="4">
    <location>
        <begin position="250"/>
        <end position="394"/>
    </location>
</feature>
<dbReference type="EMBL" id="NEVJ01000001">
    <property type="protein sequence ID" value="OZI25815.1"/>
    <property type="molecule type" value="Genomic_DNA"/>
</dbReference>
<dbReference type="GO" id="GO:0005886">
    <property type="term" value="C:plasma membrane"/>
    <property type="evidence" value="ECO:0007669"/>
    <property type="project" value="TreeGrafter"/>
</dbReference>
<feature type="transmembrane region" description="Helical" evidence="3">
    <location>
        <begin position="118"/>
        <end position="139"/>
    </location>
</feature>
<dbReference type="CDD" id="cd01949">
    <property type="entry name" value="GGDEF"/>
    <property type="match status" value="1"/>
</dbReference>
<evidence type="ECO:0000259" key="4">
    <source>
        <dbReference type="PROSITE" id="PS50887"/>
    </source>
</evidence>
<dbReference type="InterPro" id="IPR000160">
    <property type="entry name" value="GGDEF_dom"/>
</dbReference>
<feature type="transmembrane region" description="Helical" evidence="3">
    <location>
        <begin position="37"/>
        <end position="56"/>
    </location>
</feature>
<dbReference type="PANTHER" id="PTHR45138">
    <property type="entry name" value="REGULATORY COMPONENTS OF SENSORY TRANSDUCTION SYSTEM"/>
    <property type="match status" value="1"/>
</dbReference>
<dbReference type="InterPro" id="IPR029787">
    <property type="entry name" value="Nucleotide_cyclase"/>
</dbReference>
<accession>A0A261RLH2</accession>
<dbReference type="GO" id="GO:1902201">
    <property type="term" value="P:negative regulation of bacterial-type flagellum-dependent cell motility"/>
    <property type="evidence" value="ECO:0007669"/>
    <property type="project" value="TreeGrafter"/>
</dbReference>
<dbReference type="PROSITE" id="PS50887">
    <property type="entry name" value="GGDEF"/>
    <property type="match status" value="1"/>
</dbReference>
<dbReference type="EC" id="2.7.7.65" evidence="1"/>
<protein>
    <recommendedName>
        <fullName evidence="1">diguanylate cyclase</fullName>
        <ecNumber evidence="1">2.7.7.65</ecNumber>
    </recommendedName>
</protein>
<evidence type="ECO:0000256" key="3">
    <source>
        <dbReference type="SAM" id="Phobius"/>
    </source>
</evidence>
<dbReference type="AlphaFoldDB" id="A0A261RLH2"/>
<dbReference type="GO" id="GO:0043709">
    <property type="term" value="P:cell adhesion involved in single-species biofilm formation"/>
    <property type="evidence" value="ECO:0007669"/>
    <property type="project" value="TreeGrafter"/>
</dbReference>
<keyword evidence="3" id="KW-0472">Membrane</keyword>